<keyword evidence="2" id="KW-1185">Reference proteome</keyword>
<organism evidence="1 2">
    <name type="scientific">Nonlabens xylanidelens</name>
    <dbReference type="NCBI Taxonomy" id="191564"/>
    <lineage>
        <taxon>Bacteria</taxon>
        <taxon>Pseudomonadati</taxon>
        <taxon>Bacteroidota</taxon>
        <taxon>Flavobacteriia</taxon>
        <taxon>Flavobacteriales</taxon>
        <taxon>Flavobacteriaceae</taxon>
        <taxon>Nonlabens</taxon>
    </lineage>
</organism>
<sequence length="69" mass="7996">MRDLAFERGYDKNFGNSLVSVIHEDNIGSIKVALHNGMSLESDYIDSTITDRFLVYSINRKTWEQIKKD</sequence>
<comment type="caution">
    <text evidence="1">The sequence shown here is derived from an EMBL/GenBank/DDBJ whole genome shotgun (WGS) entry which is preliminary data.</text>
</comment>
<accession>A0A2S6IRL6</accession>
<evidence type="ECO:0000313" key="1">
    <source>
        <dbReference type="EMBL" id="PPK96912.1"/>
    </source>
</evidence>
<evidence type="ECO:0000313" key="2">
    <source>
        <dbReference type="Proteomes" id="UP000239002"/>
    </source>
</evidence>
<reference evidence="1 2" key="1">
    <citation type="submission" date="2018-02" db="EMBL/GenBank/DDBJ databases">
        <title>Genomic Encyclopedia of Archaeal and Bacterial Type Strains, Phase II (KMG-II): from individual species to whole genera.</title>
        <authorList>
            <person name="Goeker M."/>
        </authorList>
    </citation>
    <scope>NUCLEOTIDE SEQUENCE [LARGE SCALE GENOMIC DNA]</scope>
    <source>
        <strain evidence="1 2">DSM 16809</strain>
    </source>
</reference>
<proteinExistence type="predicted"/>
<gene>
    <name evidence="1" type="ORF">LY01_00737</name>
</gene>
<protein>
    <recommendedName>
        <fullName evidence="3">Acetyltransferase (GNAT) family protein</fullName>
    </recommendedName>
</protein>
<dbReference type="Proteomes" id="UP000239002">
    <property type="component" value="Unassembled WGS sequence"/>
</dbReference>
<evidence type="ECO:0008006" key="3">
    <source>
        <dbReference type="Google" id="ProtNLM"/>
    </source>
</evidence>
<name>A0A2S6IRL6_9FLAO</name>
<dbReference type="EMBL" id="PTJE01000001">
    <property type="protein sequence ID" value="PPK96912.1"/>
    <property type="molecule type" value="Genomic_DNA"/>
</dbReference>
<dbReference type="AlphaFoldDB" id="A0A2S6IRL6"/>